<feature type="signal peptide" evidence="1">
    <location>
        <begin position="1"/>
        <end position="18"/>
    </location>
</feature>
<name>A0A1H9HSI2_9RHOB</name>
<dbReference type="STRING" id="657014.SAMN04488092_11068"/>
<dbReference type="AlphaFoldDB" id="A0A1H9HSI2"/>
<accession>A0A1H9HSI2</accession>
<organism evidence="2 3">
    <name type="scientific">Thalassovita taeanensis</name>
    <dbReference type="NCBI Taxonomy" id="657014"/>
    <lineage>
        <taxon>Bacteria</taxon>
        <taxon>Pseudomonadati</taxon>
        <taxon>Pseudomonadota</taxon>
        <taxon>Alphaproteobacteria</taxon>
        <taxon>Rhodobacterales</taxon>
        <taxon>Roseobacteraceae</taxon>
        <taxon>Thalassovita</taxon>
    </lineage>
</organism>
<proteinExistence type="predicted"/>
<sequence length="50" mass="4995">MFKIVLTALALSAAPALAIAECSAGHQQALSCASGTVWDSQSGSCKKLTG</sequence>
<keyword evidence="1" id="KW-0732">Signal</keyword>
<dbReference type="RefSeq" id="WP_139246443.1">
    <property type="nucleotide sequence ID" value="NZ_FOEP01000010.1"/>
</dbReference>
<dbReference type="Proteomes" id="UP000198634">
    <property type="component" value="Unassembled WGS sequence"/>
</dbReference>
<reference evidence="2 3" key="1">
    <citation type="submission" date="2016-10" db="EMBL/GenBank/DDBJ databases">
        <authorList>
            <person name="de Groot N.N."/>
        </authorList>
    </citation>
    <scope>NUCLEOTIDE SEQUENCE [LARGE SCALE GENOMIC DNA]</scope>
    <source>
        <strain evidence="2 3">DSM 22007</strain>
    </source>
</reference>
<gene>
    <name evidence="2" type="ORF">SAMN04488092_11068</name>
</gene>
<feature type="chain" id="PRO_5009300919" description="Adenylosuccinate lyase" evidence="1">
    <location>
        <begin position="19"/>
        <end position="50"/>
    </location>
</feature>
<evidence type="ECO:0000313" key="2">
    <source>
        <dbReference type="EMBL" id="SEQ65300.1"/>
    </source>
</evidence>
<keyword evidence="3" id="KW-1185">Reference proteome</keyword>
<evidence type="ECO:0008006" key="4">
    <source>
        <dbReference type="Google" id="ProtNLM"/>
    </source>
</evidence>
<dbReference type="EMBL" id="FOEP01000010">
    <property type="protein sequence ID" value="SEQ65300.1"/>
    <property type="molecule type" value="Genomic_DNA"/>
</dbReference>
<evidence type="ECO:0000256" key="1">
    <source>
        <dbReference type="SAM" id="SignalP"/>
    </source>
</evidence>
<evidence type="ECO:0000313" key="3">
    <source>
        <dbReference type="Proteomes" id="UP000198634"/>
    </source>
</evidence>
<protein>
    <recommendedName>
        <fullName evidence="4">Adenylosuccinate lyase</fullName>
    </recommendedName>
</protein>